<keyword evidence="1" id="KW-1133">Transmembrane helix</keyword>
<name>A0A5E7SGQ6_PSEFL</name>
<evidence type="ECO:0000256" key="1">
    <source>
        <dbReference type="SAM" id="Phobius"/>
    </source>
</evidence>
<evidence type="ECO:0000313" key="3">
    <source>
        <dbReference type="Proteomes" id="UP000326611"/>
    </source>
</evidence>
<keyword evidence="1" id="KW-0812">Transmembrane</keyword>
<sequence length="57" mass="6365">MKIKSLLAYYVPLLMLLLMVLTVQVSVIPESASVKACKRYASCVAMSSSVPNWLNFR</sequence>
<accession>A0A5E7SGQ6</accession>
<feature type="transmembrane region" description="Helical" evidence="1">
    <location>
        <begin position="7"/>
        <end position="28"/>
    </location>
</feature>
<reference evidence="2 3" key="1">
    <citation type="submission" date="2019-09" db="EMBL/GenBank/DDBJ databases">
        <authorList>
            <person name="Chandra G."/>
            <person name="Truman W A."/>
        </authorList>
    </citation>
    <scope>NUCLEOTIDE SEQUENCE [LARGE SCALE GENOMIC DNA]</scope>
    <source>
        <strain evidence="2">PS918</strain>
    </source>
</reference>
<protein>
    <submittedName>
        <fullName evidence="2">Uncharacterized protein</fullName>
    </submittedName>
</protein>
<gene>
    <name evidence="2" type="ORF">PS918_02670</name>
</gene>
<dbReference type="AlphaFoldDB" id="A0A5E7SGQ6"/>
<keyword evidence="1" id="KW-0472">Membrane</keyword>
<evidence type="ECO:0000313" key="2">
    <source>
        <dbReference type="EMBL" id="VVP84827.1"/>
    </source>
</evidence>
<dbReference type="EMBL" id="CABVIY010000003">
    <property type="protein sequence ID" value="VVP84827.1"/>
    <property type="molecule type" value="Genomic_DNA"/>
</dbReference>
<proteinExistence type="predicted"/>
<dbReference type="Proteomes" id="UP000326611">
    <property type="component" value="Unassembled WGS sequence"/>
</dbReference>
<organism evidence="2 3">
    <name type="scientific">Pseudomonas fluorescens</name>
    <dbReference type="NCBI Taxonomy" id="294"/>
    <lineage>
        <taxon>Bacteria</taxon>
        <taxon>Pseudomonadati</taxon>
        <taxon>Pseudomonadota</taxon>
        <taxon>Gammaproteobacteria</taxon>
        <taxon>Pseudomonadales</taxon>
        <taxon>Pseudomonadaceae</taxon>
        <taxon>Pseudomonas</taxon>
    </lineage>
</organism>